<dbReference type="EMBL" id="BSFF01000001">
    <property type="protein sequence ID" value="GLK54140.1"/>
    <property type="molecule type" value="Genomic_DNA"/>
</dbReference>
<comment type="function">
    <text evidence="1">Catalyzes oxygen-dependent 5-hydroxyuridine (ho5U) modification at position 34 in tRNAs.</text>
</comment>
<organism evidence="3 6">
    <name type="scientific">Methylopila capsulata</name>
    <dbReference type="NCBI Taxonomy" id="61654"/>
    <lineage>
        <taxon>Bacteria</taxon>
        <taxon>Pseudomonadati</taxon>
        <taxon>Pseudomonadota</taxon>
        <taxon>Alphaproteobacteria</taxon>
        <taxon>Hyphomicrobiales</taxon>
        <taxon>Methylopilaceae</taxon>
        <taxon>Methylopila</taxon>
    </lineage>
</organism>
<keyword evidence="1" id="KW-0819">tRNA processing</keyword>
<dbReference type="RefSeq" id="WP_204949504.1">
    <property type="nucleotide sequence ID" value="NZ_BSFF01000001.1"/>
</dbReference>
<evidence type="ECO:0000313" key="5">
    <source>
        <dbReference type="Proteomes" id="UP000758856"/>
    </source>
</evidence>
<dbReference type="InterPro" id="IPR001763">
    <property type="entry name" value="Rhodanese-like_dom"/>
</dbReference>
<dbReference type="InterPro" id="IPR036873">
    <property type="entry name" value="Rhodanese-like_dom_sf"/>
</dbReference>
<protein>
    <recommendedName>
        <fullName evidence="1">tRNA uridine(34) hydroxylase</fullName>
        <ecNumber evidence="1">1.14.-.-</ecNumber>
    </recommendedName>
    <alternativeName>
        <fullName evidence="1">tRNA hydroxylation protein O</fullName>
    </alternativeName>
</protein>
<dbReference type="PANTHER" id="PTHR43268:SF3">
    <property type="entry name" value="RHODANESE-LIKE DOMAIN-CONTAINING PROTEIN 7-RELATED"/>
    <property type="match status" value="1"/>
</dbReference>
<dbReference type="SMART" id="SM00450">
    <property type="entry name" value="RHOD"/>
    <property type="match status" value="1"/>
</dbReference>
<evidence type="ECO:0000259" key="2">
    <source>
        <dbReference type="PROSITE" id="PS50206"/>
    </source>
</evidence>
<evidence type="ECO:0000313" key="6">
    <source>
        <dbReference type="Proteomes" id="UP001143400"/>
    </source>
</evidence>
<comment type="caution">
    <text evidence="3">The sequence shown here is derived from an EMBL/GenBank/DDBJ whole genome shotgun (WGS) entry which is preliminary data.</text>
</comment>
<evidence type="ECO:0000256" key="1">
    <source>
        <dbReference type="HAMAP-Rule" id="MF_00469"/>
    </source>
</evidence>
<sequence>MSYAVAALYQFTSLPDAAALQAPLRALCEAHDVKGTVLLAPEGVNGTVAAPPAALDAFLAELREGPPFAGRLDGLELKLSTAAQAPFGRLKVKVKREIVTLGDPAADPSVRAGAYVAPSDWNALIARDDVVVVDVRNAFEVEMGSFEGAIDPRTRRFSDFKAFAAERLGDARGRTIAMFCTGGIRCEKASAHLLAQGFSDVRQLKGGVLKYLEEVPSAESLWRGTCFVFDDRIALGHGLAEIPPEETTP</sequence>
<dbReference type="EMBL" id="JAFBCY010000002">
    <property type="protein sequence ID" value="MBM7851083.1"/>
    <property type="molecule type" value="Genomic_DNA"/>
</dbReference>
<reference evidence="3" key="3">
    <citation type="submission" date="2023-01" db="EMBL/GenBank/DDBJ databases">
        <authorList>
            <person name="Sun Q."/>
            <person name="Evtushenko L."/>
        </authorList>
    </citation>
    <scope>NUCLEOTIDE SEQUENCE</scope>
    <source>
        <strain evidence="3">VKM B-1606</strain>
    </source>
</reference>
<feature type="domain" description="Rhodanese" evidence="2">
    <location>
        <begin position="126"/>
        <end position="220"/>
    </location>
</feature>
<reference evidence="4 5" key="2">
    <citation type="submission" date="2021-01" db="EMBL/GenBank/DDBJ databases">
        <title>Genomic Encyclopedia of Type Strains, Phase IV (KMG-IV): sequencing the most valuable type-strain genomes for metagenomic binning, comparative biology and taxonomic classification.</title>
        <authorList>
            <person name="Goeker M."/>
        </authorList>
    </citation>
    <scope>NUCLEOTIDE SEQUENCE [LARGE SCALE GENOMIC DNA]</scope>
    <source>
        <strain evidence="4 5">DSM 6130</strain>
    </source>
</reference>
<dbReference type="Proteomes" id="UP000758856">
    <property type="component" value="Unassembled WGS sequence"/>
</dbReference>
<dbReference type="InterPro" id="IPR040503">
    <property type="entry name" value="TRHO_N"/>
</dbReference>
<dbReference type="SUPFAM" id="SSF52821">
    <property type="entry name" value="Rhodanese/Cell cycle control phosphatase"/>
    <property type="match status" value="1"/>
</dbReference>
<accession>A0A9W6IRS2</accession>
<proteinExistence type="inferred from homology"/>
<dbReference type="HAMAP" id="MF_00469">
    <property type="entry name" value="TrhO"/>
    <property type="match status" value="1"/>
</dbReference>
<dbReference type="InterPro" id="IPR020936">
    <property type="entry name" value="TrhO"/>
</dbReference>
<dbReference type="AlphaFoldDB" id="A0A9W6IRS2"/>
<evidence type="ECO:0000313" key="4">
    <source>
        <dbReference type="EMBL" id="MBM7851083.1"/>
    </source>
</evidence>
<keyword evidence="1" id="KW-0560">Oxidoreductase</keyword>
<evidence type="ECO:0000313" key="3">
    <source>
        <dbReference type="EMBL" id="GLK54140.1"/>
    </source>
</evidence>
<dbReference type="Pfam" id="PF00581">
    <property type="entry name" value="Rhodanese"/>
    <property type="match status" value="1"/>
</dbReference>
<dbReference type="GO" id="GO:0006400">
    <property type="term" value="P:tRNA modification"/>
    <property type="evidence" value="ECO:0007669"/>
    <property type="project" value="UniProtKB-UniRule"/>
</dbReference>
<name>A0A9W6IRS2_9HYPH</name>
<comment type="catalytic activity">
    <reaction evidence="1">
        <text>uridine(34) in tRNA + AH2 + O2 = 5-hydroxyuridine(34) in tRNA + A + H2O</text>
        <dbReference type="Rhea" id="RHEA:64224"/>
        <dbReference type="Rhea" id="RHEA-COMP:11727"/>
        <dbReference type="Rhea" id="RHEA-COMP:13381"/>
        <dbReference type="ChEBI" id="CHEBI:13193"/>
        <dbReference type="ChEBI" id="CHEBI:15377"/>
        <dbReference type="ChEBI" id="CHEBI:15379"/>
        <dbReference type="ChEBI" id="CHEBI:17499"/>
        <dbReference type="ChEBI" id="CHEBI:65315"/>
        <dbReference type="ChEBI" id="CHEBI:136877"/>
    </reaction>
</comment>
<dbReference type="Gene3D" id="3.30.70.100">
    <property type="match status" value="1"/>
</dbReference>
<keyword evidence="5" id="KW-1185">Reference proteome</keyword>
<dbReference type="Gene3D" id="3.40.250.10">
    <property type="entry name" value="Rhodanese-like domain"/>
    <property type="match status" value="1"/>
</dbReference>
<reference evidence="3" key="1">
    <citation type="journal article" date="2014" name="Int. J. Syst. Evol. Microbiol.">
        <title>Complete genome sequence of Corynebacterium casei LMG S-19264T (=DSM 44701T), isolated from a smear-ripened cheese.</title>
        <authorList>
            <consortium name="US DOE Joint Genome Institute (JGI-PGF)"/>
            <person name="Walter F."/>
            <person name="Albersmeier A."/>
            <person name="Kalinowski J."/>
            <person name="Ruckert C."/>
        </authorList>
    </citation>
    <scope>NUCLEOTIDE SEQUENCE</scope>
    <source>
        <strain evidence="3">VKM B-1606</strain>
    </source>
</reference>
<dbReference type="PANTHER" id="PTHR43268">
    <property type="entry name" value="THIOSULFATE SULFURTRANSFERASE/RHODANESE-LIKE DOMAIN-CONTAINING PROTEIN 2"/>
    <property type="match status" value="1"/>
</dbReference>
<dbReference type="GO" id="GO:0016705">
    <property type="term" value="F:oxidoreductase activity, acting on paired donors, with incorporation or reduction of molecular oxygen"/>
    <property type="evidence" value="ECO:0007669"/>
    <property type="project" value="UniProtKB-UniRule"/>
</dbReference>
<dbReference type="PROSITE" id="PS50206">
    <property type="entry name" value="RHODANESE_3"/>
    <property type="match status" value="1"/>
</dbReference>
<dbReference type="Pfam" id="PF17773">
    <property type="entry name" value="UPF0176_N"/>
    <property type="match status" value="1"/>
</dbReference>
<comment type="similarity">
    <text evidence="1">Belongs to the TrhO family.</text>
</comment>
<dbReference type="Proteomes" id="UP001143400">
    <property type="component" value="Unassembled WGS sequence"/>
</dbReference>
<dbReference type="EC" id="1.14.-.-" evidence="1"/>
<gene>
    <name evidence="1" type="primary">trhO</name>
    <name evidence="3" type="ORF">GCM10008170_01590</name>
    <name evidence="4" type="ORF">JOD31_001308</name>
</gene>